<feature type="transmembrane region" description="Helical" evidence="7">
    <location>
        <begin position="588"/>
        <end position="611"/>
    </location>
</feature>
<organism evidence="8 9">
    <name type="scientific">Colletotrichum fioriniae PJ7</name>
    <dbReference type="NCBI Taxonomy" id="1445577"/>
    <lineage>
        <taxon>Eukaryota</taxon>
        <taxon>Fungi</taxon>
        <taxon>Dikarya</taxon>
        <taxon>Ascomycota</taxon>
        <taxon>Pezizomycotina</taxon>
        <taxon>Sordariomycetes</taxon>
        <taxon>Hypocreomycetidae</taxon>
        <taxon>Glomerellales</taxon>
        <taxon>Glomerellaceae</taxon>
        <taxon>Colletotrichum</taxon>
        <taxon>Colletotrichum acutatum species complex</taxon>
    </lineage>
</organism>
<dbReference type="HOGENOM" id="CLU_007127_6_1_1"/>
<dbReference type="GO" id="GO:0005886">
    <property type="term" value="C:plasma membrane"/>
    <property type="evidence" value="ECO:0007669"/>
    <property type="project" value="TreeGrafter"/>
</dbReference>
<feature type="compositionally biased region" description="Basic and acidic residues" evidence="6">
    <location>
        <begin position="89"/>
        <end position="98"/>
    </location>
</feature>
<evidence type="ECO:0000256" key="5">
    <source>
        <dbReference type="ARBA" id="ARBA00023136"/>
    </source>
</evidence>
<dbReference type="SUPFAM" id="SSF144083">
    <property type="entry name" value="Magnesium transport protein CorA, transmembrane region"/>
    <property type="match status" value="1"/>
</dbReference>
<feature type="region of interest" description="Disordered" evidence="6">
    <location>
        <begin position="36"/>
        <end position="212"/>
    </location>
</feature>
<dbReference type="Proteomes" id="UP000020467">
    <property type="component" value="Unassembled WGS sequence"/>
</dbReference>
<feature type="region of interest" description="Disordered" evidence="6">
    <location>
        <begin position="1"/>
        <end position="20"/>
    </location>
</feature>
<comment type="caution">
    <text evidence="8">The sequence shown here is derived from an EMBL/GenBank/DDBJ whole genome shotgun (WGS) entry which is preliminary data.</text>
</comment>
<evidence type="ECO:0000256" key="2">
    <source>
        <dbReference type="ARBA" id="ARBA00009765"/>
    </source>
</evidence>
<reference evidence="8 9" key="1">
    <citation type="submission" date="2014-02" db="EMBL/GenBank/DDBJ databases">
        <title>The genome sequence of Colletotrichum fioriniae PJ7.</title>
        <authorList>
            <person name="Baroncelli R."/>
            <person name="Thon M.R."/>
        </authorList>
    </citation>
    <scope>NUCLEOTIDE SEQUENCE [LARGE SCALE GENOMIC DNA]</scope>
    <source>
        <strain evidence="8 9">PJ7</strain>
    </source>
</reference>
<keyword evidence="4 7" id="KW-1133">Transmembrane helix</keyword>
<dbReference type="GO" id="GO:0010961">
    <property type="term" value="P:intracellular magnesium ion homeostasis"/>
    <property type="evidence" value="ECO:0007669"/>
    <property type="project" value="TreeGrafter"/>
</dbReference>
<dbReference type="PANTHER" id="PTHR21535">
    <property type="entry name" value="MAGNESIUM AND COBALT TRANSPORT PROTEIN/MITOCHONDRIAL IMPORT INNER MEMBRANE TRANSLOCASE SUBUNIT TIM8"/>
    <property type="match status" value="1"/>
</dbReference>
<dbReference type="AlphaFoldDB" id="A0A010RNH3"/>
<comment type="similarity">
    <text evidence="2">Belongs to the CorA metal ion transporter (MIT) (TC 1.A.35) family.</text>
</comment>
<sequence>MVTAFTKSHDHKSVPSSHYSDQIICQDMAKLQTLGSASVPLRPSNTSKEREHNVMSHKEDNKSIRGLEDATLLSPNGGSRYVESISSPRGRETERGPARDVTNMAIFESPTMRPLSRRPTIESRRTTSPPNSVKAFANARRRGQDVEAHDPRASSRRPQAEVASSDDYGLRVSQQYPNSASHSFHSRKALDRSAHETSSPVPKPKSSSEAEDTKLDIIQKDGLHIDFDYLETLIDAENRDQFGSSDFVNLPDSSIPTATRMFTSDGDFIDVASQAASIAGEKETTAPQQTLPRASQHIEQSRFNYFSSALESTIHAAEFGDLVLPGESIRSLFEMPEAEADGVWWLNMNNPTGSEVWTICKAFGIHPLTIEDIIHQESREKIELFPLYYFACFRSFIVVEEDNEKDYHPFNVYAVVFKEGILSFSFAANSHASKVRFRISQLKEQVSLSSDWICYALIDDIVDSFGPAINEIEREADAIEDQVFITRVDDNQAFLRKIGYTRKNVMSLMRLLGGKADVLRAFTKRCTEDFDVTPHMDIALYLGDIQDHAVTMMHSLVHFDTMLSRSHSNYLAQLSIDNIDMGNRTNDFLSRVTVIATVIVPLNVVCGLFGMNVKVPWKDTDNLNAFFGILGSIIAFALLSLLVARRFKYL</sequence>
<protein>
    <submittedName>
        <fullName evidence="8">CorA-like Mg2+ transporter</fullName>
    </submittedName>
</protein>
<dbReference type="CDD" id="cd12829">
    <property type="entry name" value="Alr1p-like"/>
    <property type="match status" value="1"/>
</dbReference>
<gene>
    <name evidence="8" type="ORF">CFIO01_03621</name>
</gene>
<evidence type="ECO:0000313" key="9">
    <source>
        <dbReference type="Proteomes" id="UP000020467"/>
    </source>
</evidence>
<keyword evidence="5 7" id="KW-0472">Membrane</keyword>
<dbReference type="Gene3D" id="1.20.58.340">
    <property type="entry name" value="Magnesium transport protein CorA, transmembrane region"/>
    <property type="match status" value="2"/>
</dbReference>
<dbReference type="eggNOG" id="ENOG502QPTQ">
    <property type="taxonomic scope" value="Eukaryota"/>
</dbReference>
<dbReference type="KEGG" id="cfj:CFIO01_03621"/>
<dbReference type="InterPro" id="IPR045861">
    <property type="entry name" value="CorA_cytoplasmic_dom"/>
</dbReference>
<dbReference type="GO" id="GO:0015095">
    <property type="term" value="F:magnesium ion transmembrane transporter activity"/>
    <property type="evidence" value="ECO:0007669"/>
    <property type="project" value="InterPro"/>
</dbReference>
<keyword evidence="9" id="KW-1185">Reference proteome</keyword>
<dbReference type="InterPro" id="IPR045863">
    <property type="entry name" value="CorA_TM1_TM2"/>
</dbReference>
<keyword evidence="3 7" id="KW-0812">Transmembrane</keyword>
<dbReference type="EMBL" id="JARH01000547">
    <property type="protein sequence ID" value="EXF79504.1"/>
    <property type="molecule type" value="Genomic_DNA"/>
</dbReference>
<dbReference type="InterPro" id="IPR002523">
    <property type="entry name" value="MgTranspt_CorA/ZnTranspt_ZntB"/>
</dbReference>
<dbReference type="InterPro" id="IPR044089">
    <property type="entry name" value="Alr1-like"/>
</dbReference>
<feature type="compositionally biased region" description="Basic and acidic residues" evidence="6">
    <location>
        <begin position="47"/>
        <end position="68"/>
    </location>
</feature>
<feature type="transmembrane region" description="Helical" evidence="7">
    <location>
        <begin position="623"/>
        <end position="644"/>
    </location>
</feature>
<dbReference type="Pfam" id="PF01544">
    <property type="entry name" value="CorA"/>
    <property type="match status" value="1"/>
</dbReference>
<proteinExistence type="inferred from homology"/>
<evidence type="ECO:0000256" key="1">
    <source>
        <dbReference type="ARBA" id="ARBA00004141"/>
    </source>
</evidence>
<comment type="subcellular location">
    <subcellularLocation>
        <location evidence="1">Membrane</location>
        <topology evidence="1">Multi-pass membrane protein</topology>
    </subcellularLocation>
</comment>
<dbReference type="OrthoDB" id="29879at2759"/>
<dbReference type="FunFam" id="1.20.58.340:FF:000027">
    <property type="entry name" value="CorA family metal ion transporter (Eurofung)"/>
    <property type="match status" value="1"/>
</dbReference>
<evidence type="ECO:0000256" key="6">
    <source>
        <dbReference type="SAM" id="MobiDB-lite"/>
    </source>
</evidence>
<feature type="compositionally biased region" description="Polar residues" evidence="6">
    <location>
        <begin position="172"/>
        <end position="183"/>
    </location>
</feature>
<dbReference type="SUPFAM" id="SSF143865">
    <property type="entry name" value="CorA soluble domain-like"/>
    <property type="match status" value="1"/>
</dbReference>
<name>A0A010RNH3_9PEZI</name>
<evidence type="ECO:0000256" key="3">
    <source>
        <dbReference type="ARBA" id="ARBA00022692"/>
    </source>
</evidence>
<accession>A0A010RNH3</accession>
<dbReference type="PANTHER" id="PTHR21535:SF55">
    <property type="entry name" value="MAGNESIUM TRANSPORTER ALR1-RELATED"/>
    <property type="match status" value="1"/>
</dbReference>
<feature type="compositionally biased region" description="Basic and acidic residues" evidence="6">
    <location>
        <begin position="142"/>
        <end position="153"/>
    </location>
</feature>
<evidence type="ECO:0000256" key="7">
    <source>
        <dbReference type="SAM" id="Phobius"/>
    </source>
</evidence>
<evidence type="ECO:0000313" key="8">
    <source>
        <dbReference type="EMBL" id="EXF79504.1"/>
    </source>
</evidence>
<dbReference type="Gene3D" id="3.30.460.20">
    <property type="entry name" value="CorA soluble domain-like"/>
    <property type="match status" value="1"/>
</dbReference>
<evidence type="ECO:0000256" key="4">
    <source>
        <dbReference type="ARBA" id="ARBA00022989"/>
    </source>
</evidence>